<evidence type="ECO:0000256" key="2">
    <source>
        <dbReference type="ARBA" id="ARBA00022553"/>
    </source>
</evidence>
<feature type="compositionally biased region" description="Pro residues" evidence="5">
    <location>
        <begin position="465"/>
        <end position="474"/>
    </location>
</feature>
<dbReference type="InterPro" id="IPR036028">
    <property type="entry name" value="SH3-like_dom_sf"/>
</dbReference>
<feature type="region of interest" description="Disordered" evidence="5">
    <location>
        <begin position="242"/>
        <end position="300"/>
    </location>
</feature>
<reference evidence="7 8" key="1">
    <citation type="submission" date="2020-04" db="EMBL/GenBank/DDBJ databases">
        <authorList>
            <person name="Wallbank WR R."/>
            <person name="Pardo Diaz C."/>
            <person name="Kozak K."/>
            <person name="Martin S."/>
            <person name="Jiggins C."/>
            <person name="Moest M."/>
            <person name="Warren A I."/>
            <person name="Byers J.R.P. K."/>
            <person name="Montejo-Kovacevich G."/>
            <person name="Yen C E."/>
        </authorList>
    </citation>
    <scope>NUCLEOTIDE SEQUENCE [LARGE SCALE GENOMIC DNA]</scope>
</reference>
<keyword evidence="3" id="KW-0175">Coiled coil</keyword>
<dbReference type="PANTHER" id="PTHR15735">
    <property type="entry name" value="FCH AND DOUBLE SH3 DOMAINS PROTEIN"/>
    <property type="match status" value="1"/>
</dbReference>
<dbReference type="AlphaFoldDB" id="A0A8S1B942"/>
<evidence type="ECO:0000256" key="4">
    <source>
        <dbReference type="PROSITE-ProRule" id="PRU00192"/>
    </source>
</evidence>
<feature type="compositionally biased region" description="Low complexity" evidence="5">
    <location>
        <begin position="446"/>
        <end position="464"/>
    </location>
</feature>
<comment type="caution">
    <text evidence="7">The sequence shown here is derived from an EMBL/GenBank/DDBJ whole genome shotgun (WGS) entry which is preliminary data.</text>
</comment>
<accession>A0A8S1B942</accession>
<feature type="region of interest" description="Disordered" evidence="5">
    <location>
        <begin position="342"/>
        <end position="493"/>
    </location>
</feature>
<feature type="compositionally biased region" description="Low complexity" evidence="5">
    <location>
        <begin position="481"/>
        <end position="493"/>
    </location>
</feature>
<dbReference type="PRINTS" id="PR00452">
    <property type="entry name" value="SH3DOMAIN"/>
</dbReference>
<evidence type="ECO:0000256" key="3">
    <source>
        <dbReference type="ARBA" id="ARBA00023054"/>
    </source>
</evidence>
<feature type="compositionally biased region" description="Low complexity" evidence="5">
    <location>
        <begin position="40"/>
        <end position="50"/>
    </location>
</feature>
<dbReference type="GO" id="GO:0031594">
    <property type="term" value="C:neuromuscular junction"/>
    <property type="evidence" value="ECO:0007669"/>
    <property type="project" value="TreeGrafter"/>
</dbReference>
<dbReference type="SMART" id="SM00326">
    <property type="entry name" value="SH3"/>
    <property type="match status" value="1"/>
</dbReference>
<feature type="compositionally biased region" description="Low complexity" evidence="5">
    <location>
        <begin position="1"/>
        <end position="14"/>
    </location>
</feature>
<evidence type="ECO:0000313" key="7">
    <source>
        <dbReference type="EMBL" id="CAB3253421.1"/>
    </source>
</evidence>
<dbReference type="PROSITE" id="PS50002">
    <property type="entry name" value="SH3"/>
    <property type="match status" value="1"/>
</dbReference>
<organism evidence="7 8">
    <name type="scientific">Arctia plantaginis</name>
    <name type="common">Wood tiger moth</name>
    <name type="synonym">Phalaena plantaginis</name>
    <dbReference type="NCBI Taxonomy" id="874455"/>
    <lineage>
        <taxon>Eukaryota</taxon>
        <taxon>Metazoa</taxon>
        <taxon>Ecdysozoa</taxon>
        <taxon>Arthropoda</taxon>
        <taxon>Hexapoda</taxon>
        <taxon>Insecta</taxon>
        <taxon>Pterygota</taxon>
        <taxon>Neoptera</taxon>
        <taxon>Endopterygota</taxon>
        <taxon>Lepidoptera</taxon>
        <taxon>Glossata</taxon>
        <taxon>Ditrysia</taxon>
        <taxon>Noctuoidea</taxon>
        <taxon>Erebidae</taxon>
        <taxon>Arctiinae</taxon>
        <taxon>Arctia</taxon>
    </lineage>
</organism>
<evidence type="ECO:0000256" key="5">
    <source>
        <dbReference type="SAM" id="MobiDB-lite"/>
    </source>
</evidence>
<feature type="compositionally biased region" description="Acidic residues" evidence="5">
    <location>
        <begin position="396"/>
        <end position="421"/>
    </location>
</feature>
<dbReference type="PANTHER" id="PTHR15735:SF21">
    <property type="entry name" value="PROTEIN NERVOUS WRECK"/>
    <property type="match status" value="1"/>
</dbReference>
<gene>
    <name evidence="7" type="ORF">APLA_LOCUS14306</name>
</gene>
<dbReference type="OrthoDB" id="413572at2759"/>
<keyword evidence="1 4" id="KW-0728">SH3 domain</keyword>
<feature type="domain" description="SH3" evidence="6">
    <location>
        <begin position="177"/>
        <end position="240"/>
    </location>
</feature>
<dbReference type="GO" id="GO:0055037">
    <property type="term" value="C:recycling endosome"/>
    <property type="evidence" value="ECO:0007669"/>
    <property type="project" value="TreeGrafter"/>
</dbReference>
<proteinExistence type="predicted"/>
<feature type="region of interest" description="Disordered" evidence="5">
    <location>
        <begin position="1"/>
        <end position="74"/>
    </location>
</feature>
<protein>
    <recommendedName>
        <fullName evidence="6">SH3 domain-containing protein</fullName>
    </recommendedName>
</protein>
<name>A0A8S1B942_ARCPL</name>
<keyword evidence="2" id="KW-0597">Phosphoprotein</keyword>
<dbReference type="FunFam" id="2.30.30.40:FF:000033">
    <property type="entry name" value="FCH and double SH3 domains protein 2"/>
    <property type="match status" value="1"/>
</dbReference>
<dbReference type="Proteomes" id="UP000494256">
    <property type="component" value="Unassembled WGS sequence"/>
</dbReference>
<dbReference type="GO" id="GO:0051130">
    <property type="term" value="P:positive regulation of cellular component organization"/>
    <property type="evidence" value="ECO:0007669"/>
    <property type="project" value="UniProtKB-ARBA"/>
</dbReference>
<dbReference type="GO" id="GO:0030833">
    <property type="term" value="P:regulation of actin filament polymerization"/>
    <property type="evidence" value="ECO:0007669"/>
    <property type="project" value="TreeGrafter"/>
</dbReference>
<dbReference type="Pfam" id="PF00018">
    <property type="entry name" value="SH3_1"/>
    <property type="match status" value="1"/>
</dbReference>
<dbReference type="GO" id="GO:0007274">
    <property type="term" value="P:neuromuscular synaptic transmission"/>
    <property type="evidence" value="ECO:0007669"/>
    <property type="project" value="TreeGrafter"/>
</dbReference>
<evidence type="ECO:0000256" key="1">
    <source>
        <dbReference type="ARBA" id="ARBA00022443"/>
    </source>
</evidence>
<dbReference type="InterPro" id="IPR001452">
    <property type="entry name" value="SH3_domain"/>
</dbReference>
<dbReference type="SUPFAM" id="SSF50044">
    <property type="entry name" value="SH3-domain"/>
    <property type="match status" value="1"/>
</dbReference>
<evidence type="ECO:0000313" key="8">
    <source>
        <dbReference type="Proteomes" id="UP000494256"/>
    </source>
</evidence>
<feature type="compositionally biased region" description="Acidic residues" evidence="5">
    <location>
        <begin position="60"/>
        <end position="72"/>
    </location>
</feature>
<dbReference type="EMBL" id="CADEBD010000390">
    <property type="protein sequence ID" value="CAB3253421.1"/>
    <property type="molecule type" value="Genomic_DNA"/>
</dbReference>
<evidence type="ECO:0000259" key="6">
    <source>
        <dbReference type="PROSITE" id="PS50002"/>
    </source>
</evidence>
<dbReference type="Gene3D" id="2.30.30.40">
    <property type="entry name" value="SH3 Domains"/>
    <property type="match status" value="1"/>
</dbReference>
<sequence length="493" mass="53174">MVSLPRSSSLPSVRTDASGAADQPSSDSFYDSDNTEGEGASAAAPMASSSHQRTTSGSQGEEDHDEEVDAVLEEERMRIEQLTVGWDDPTQVNWGRARTKQPQLSRLKNPDELSIIESEQLEVVGEGDGGRMAPCEELPWRRRATSPITIWTWSASSKRNRKKNPELKAVEAEPQLPTLGYCFALYDYDAEASDELNLEEGQIIRIVSRDAHGVDDGWWRGEANGILGNFPSLIVEECDENGEPLSGIEDWTPPESAPLVFASPPGTPPGQEDESKHLWRSSHVPPPPPPTDLSDSMDSQPDFSFNLELSRNHHEQYGLQFGEVAPAVTIVGKFRDQRIIQDDEEPPLLVRAPEPPTVELPPSDDCGLGVAQIVITAATPMIEEPDQPFPPPAPEAEADAEIEQDAQTEPQNEENDDDESSLSEQTAVCLRDSDEGPADSAPHPQSSSTASEGESGGASVASEPPTAPQSPPAAPRGGRASIPTSSSPRSSRG</sequence>
<feature type="compositionally biased region" description="Polar residues" evidence="5">
    <location>
        <begin position="23"/>
        <end position="32"/>
    </location>
</feature>